<dbReference type="Proteomes" id="UP000033854">
    <property type="component" value="Unassembled WGS sequence"/>
</dbReference>
<dbReference type="EC" id="2.8.1.7" evidence="3 8"/>
<dbReference type="InterPro" id="IPR000192">
    <property type="entry name" value="Aminotrans_V_dom"/>
</dbReference>
<dbReference type="Gene3D" id="3.90.1150.10">
    <property type="entry name" value="Aspartate Aminotransferase, domain 1"/>
    <property type="match status" value="1"/>
</dbReference>
<keyword evidence="4 8" id="KW-0808">Transferase</keyword>
<comment type="function">
    <text evidence="8">Catalyzes the removal of elemental sulfur and selenium atoms from L-cysteine, L-cystine, L-selenocysteine, and L-selenocystine to produce L-alanine.</text>
</comment>
<dbReference type="InterPro" id="IPR015424">
    <property type="entry name" value="PyrdxlP-dep_Trfase"/>
</dbReference>
<dbReference type="PANTHER" id="PTHR43586:SF8">
    <property type="entry name" value="CYSTEINE DESULFURASE 1, CHLOROPLASTIC"/>
    <property type="match status" value="1"/>
</dbReference>
<accession>A0A0G1B9C6</accession>
<proteinExistence type="inferred from homology"/>
<comment type="similarity">
    <text evidence="2 8">Belongs to the class-V pyridoxal-phosphate-dependent aminotransferase family. Csd subfamily.</text>
</comment>
<evidence type="ECO:0000256" key="2">
    <source>
        <dbReference type="ARBA" id="ARBA00010447"/>
    </source>
</evidence>
<dbReference type="SUPFAM" id="SSF53383">
    <property type="entry name" value="PLP-dependent transferases"/>
    <property type="match status" value="1"/>
</dbReference>
<gene>
    <name evidence="10" type="ORF">UV06_C0004G0071</name>
</gene>
<dbReference type="GO" id="GO:0030170">
    <property type="term" value="F:pyridoxal phosphate binding"/>
    <property type="evidence" value="ECO:0007669"/>
    <property type="project" value="UniProtKB-UniRule"/>
</dbReference>
<evidence type="ECO:0000313" key="10">
    <source>
        <dbReference type="EMBL" id="KKS42936.1"/>
    </source>
</evidence>
<protein>
    <recommendedName>
        <fullName evidence="3 8">Cysteine desulfurase</fullName>
        <ecNumber evidence="3 8">2.8.1.7</ecNumber>
    </recommendedName>
</protein>
<dbReference type="PATRIC" id="fig|1618378.3.peg.546"/>
<reference evidence="10 11" key="1">
    <citation type="journal article" date="2015" name="Nature">
        <title>rRNA introns, odd ribosomes, and small enigmatic genomes across a large radiation of phyla.</title>
        <authorList>
            <person name="Brown C.T."/>
            <person name="Hug L.A."/>
            <person name="Thomas B.C."/>
            <person name="Sharon I."/>
            <person name="Castelle C.J."/>
            <person name="Singh A."/>
            <person name="Wilkins M.J."/>
            <person name="Williams K.H."/>
            <person name="Banfield J.F."/>
        </authorList>
    </citation>
    <scope>NUCLEOTIDE SEQUENCE [LARGE SCALE GENOMIC DNA]</scope>
</reference>
<evidence type="ECO:0000256" key="3">
    <source>
        <dbReference type="ARBA" id="ARBA00012239"/>
    </source>
</evidence>
<evidence type="ECO:0000256" key="4">
    <source>
        <dbReference type="ARBA" id="ARBA00022679"/>
    </source>
</evidence>
<evidence type="ECO:0000256" key="1">
    <source>
        <dbReference type="ARBA" id="ARBA00001933"/>
    </source>
</evidence>
<dbReference type="AlphaFoldDB" id="A0A0G1B9C6"/>
<comment type="caution">
    <text evidence="10">The sequence shown here is derived from an EMBL/GenBank/DDBJ whole genome shotgun (WGS) entry which is preliminary data.</text>
</comment>
<comment type="cofactor">
    <cofactor evidence="1 7">
        <name>pyridoxal 5'-phosphate</name>
        <dbReference type="ChEBI" id="CHEBI:597326"/>
    </cofactor>
</comment>
<dbReference type="Gene3D" id="3.40.640.10">
    <property type="entry name" value="Type I PLP-dependent aspartate aminotransferase-like (Major domain)"/>
    <property type="match status" value="1"/>
</dbReference>
<evidence type="ECO:0000259" key="9">
    <source>
        <dbReference type="Pfam" id="PF00266"/>
    </source>
</evidence>
<dbReference type="EMBL" id="LCDA01000004">
    <property type="protein sequence ID" value="KKS42936.1"/>
    <property type="molecule type" value="Genomic_DNA"/>
</dbReference>
<dbReference type="PROSITE" id="PS00595">
    <property type="entry name" value="AA_TRANSFER_CLASS_5"/>
    <property type="match status" value="1"/>
</dbReference>
<evidence type="ECO:0000256" key="6">
    <source>
        <dbReference type="ARBA" id="ARBA00050776"/>
    </source>
</evidence>
<evidence type="ECO:0000256" key="5">
    <source>
        <dbReference type="ARBA" id="ARBA00022898"/>
    </source>
</evidence>
<dbReference type="InterPro" id="IPR015422">
    <property type="entry name" value="PyrdxlP-dep_Trfase_small"/>
</dbReference>
<dbReference type="InterPro" id="IPR010970">
    <property type="entry name" value="Cys_dSase_SufS"/>
</dbReference>
<name>A0A0G1B9C6_9BACT</name>
<organism evidence="10 11">
    <name type="scientific">Candidatus Collierbacteria bacterium GW2011_GWA2_42_17</name>
    <dbReference type="NCBI Taxonomy" id="1618378"/>
    <lineage>
        <taxon>Bacteria</taxon>
        <taxon>Candidatus Collieribacteriota</taxon>
    </lineage>
</organism>
<evidence type="ECO:0000256" key="7">
    <source>
        <dbReference type="RuleBase" id="RU004504"/>
    </source>
</evidence>
<dbReference type="InterPro" id="IPR020578">
    <property type="entry name" value="Aminotrans_V_PyrdxlP_BS"/>
</dbReference>
<feature type="domain" description="Aminotransferase class V" evidence="9">
    <location>
        <begin position="24"/>
        <end position="413"/>
    </location>
</feature>
<dbReference type="NCBIfam" id="TIGR01979">
    <property type="entry name" value="sufS"/>
    <property type="match status" value="1"/>
</dbReference>
<dbReference type="CDD" id="cd06453">
    <property type="entry name" value="SufS_like"/>
    <property type="match status" value="1"/>
</dbReference>
<evidence type="ECO:0000313" key="11">
    <source>
        <dbReference type="Proteomes" id="UP000033854"/>
    </source>
</evidence>
<dbReference type="PANTHER" id="PTHR43586">
    <property type="entry name" value="CYSTEINE DESULFURASE"/>
    <property type="match status" value="1"/>
</dbReference>
<evidence type="ECO:0000256" key="8">
    <source>
        <dbReference type="RuleBase" id="RU004506"/>
    </source>
</evidence>
<dbReference type="Pfam" id="PF00266">
    <property type="entry name" value="Aminotran_5"/>
    <property type="match status" value="1"/>
</dbReference>
<comment type="catalytic activity">
    <reaction evidence="6 8">
        <text>(sulfur carrier)-H + L-cysteine = (sulfur carrier)-SH + L-alanine</text>
        <dbReference type="Rhea" id="RHEA:43892"/>
        <dbReference type="Rhea" id="RHEA-COMP:14737"/>
        <dbReference type="Rhea" id="RHEA-COMP:14739"/>
        <dbReference type="ChEBI" id="CHEBI:29917"/>
        <dbReference type="ChEBI" id="CHEBI:35235"/>
        <dbReference type="ChEBI" id="CHEBI:57972"/>
        <dbReference type="ChEBI" id="CHEBI:64428"/>
        <dbReference type="EC" id="2.8.1.7"/>
    </reaction>
</comment>
<sequence length="426" mass="47119">MFDVNKIREDFPILKRKVHGHNLVYFDSGATSQKPEAVIEAINKYYRETNANIHRGVYEMSVESTRLVDETRTNVAEFIGARSEEIIFTRNATESINLVAYSWGEENVHEGDAVVITKLEHHSNMIPWQELCRKKGAQLRVVDVNEKGQLEKTKKIETVEENGLKVVIGGWSNLLDKKVKLVAFTGQSNVLGTETPVEEIVKMVKRKLPAVLILVDGAQMVPHMKVDVSKLGIDFLVFSGHKMLGPTGVGVLWGKKEILSGMKPFLFGGDMIGEVKLTGATWAELPAKFEAGTPDIAGIVGLGAAVKYLKSVGMENIHSHEKEILKYALEKMRGLEKEGLVILYGPEAETRGGAIPFNVVGVHAHDTAQILDSFGIAVRSGQHCAAPLVTSFGVTAMVRATFYLYNTKEEIDYMIDKIREVPKVFA</sequence>
<dbReference type="GO" id="GO:0031071">
    <property type="term" value="F:cysteine desulfurase activity"/>
    <property type="evidence" value="ECO:0007669"/>
    <property type="project" value="UniProtKB-UniRule"/>
</dbReference>
<dbReference type="InterPro" id="IPR015421">
    <property type="entry name" value="PyrdxlP-dep_Trfase_major"/>
</dbReference>
<keyword evidence="5 8" id="KW-0663">Pyridoxal phosphate</keyword>
<dbReference type="GO" id="GO:0006534">
    <property type="term" value="P:cysteine metabolic process"/>
    <property type="evidence" value="ECO:0007669"/>
    <property type="project" value="UniProtKB-UniRule"/>
</dbReference>